<reference evidence="14" key="1">
    <citation type="submission" date="2020-04" db="EMBL/GenBank/DDBJ databases">
        <authorList>
            <person name="Alioto T."/>
            <person name="Alioto T."/>
            <person name="Gomez Garrido J."/>
        </authorList>
    </citation>
    <scope>NUCLEOTIDE SEQUENCE</scope>
    <source>
        <strain evidence="14">A484AB</strain>
    </source>
</reference>
<evidence type="ECO:0000313" key="15">
    <source>
        <dbReference type="Proteomes" id="UP001152795"/>
    </source>
</evidence>
<evidence type="ECO:0000259" key="13">
    <source>
        <dbReference type="PROSITE" id="PS50089"/>
    </source>
</evidence>
<keyword evidence="7" id="KW-0833">Ubl conjugation pathway</keyword>
<dbReference type="PANTHER" id="PTHR15710">
    <property type="entry name" value="E3 UBIQUITIN-PROTEIN LIGASE PRAJA"/>
    <property type="match status" value="1"/>
</dbReference>
<proteinExistence type="inferred from homology"/>
<accession>A0A7D9H855</accession>
<dbReference type="SUPFAM" id="SSF57850">
    <property type="entry name" value="RING/U-box"/>
    <property type="match status" value="1"/>
</dbReference>
<dbReference type="GO" id="GO:0016874">
    <property type="term" value="F:ligase activity"/>
    <property type="evidence" value="ECO:0007669"/>
    <property type="project" value="UniProtKB-KW"/>
</dbReference>
<organism evidence="14 15">
    <name type="scientific">Paramuricea clavata</name>
    <name type="common">Red gorgonian</name>
    <name type="synonym">Violescent sea-whip</name>
    <dbReference type="NCBI Taxonomy" id="317549"/>
    <lineage>
        <taxon>Eukaryota</taxon>
        <taxon>Metazoa</taxon>
        <taxon>Cnidaria</taxon>
        <taxon>Anthozoa</taxon>
        <taxon>Octocorallia</taxon>
        <taxon>Malacalcyonacea</taxon>
        <taxon>Plexauridae</taxon>
        <taxon>Paramuricea</taxon>
    </lineage>
</organism>
<dbReference type="Gene3D" id="3.30.40.10">
    <property type="entry name" value="Zinc/RING finger domain, C3HC4 (zinc finger)"/>
    <property type="match status" value="1"/>
</dbReference>
<comment type="similarity">
    <text evidence="9">Belongs to the RNF181 family.</text>
</comment>
<keyword evidence="15" id="KW-1185">Reference proteome</keyword>
<keyword evidence="6" id="KW-0863">Zinc-finger</keyword>
<comment type="pathway">
    <text evidence="2">Protein modification; protein ubiquitination.</text>
</comment>
<keyword evidence="4" id="KW-0808">Transferase</keyword>
<evidence type="ECO:0000256" key="6">
    <source>
        <dbReference type="ARBA" id="ARBA00022771"/>
    </source>
</evidence>
<evidence type="ECO:0000256" key="5">
    <source>
        <dbReference type="ARBA" id="ARBA00022723"/>
    </source>
</evidence>
<evidence type="ECO:0000256" key="10">
    <source>
        <dbReference type="ARBA" id="ARBA00039317"/>
    </source>
</evidence>
<evidence type="ECO:0000256" key="3">
    <source>
        <dbReference type="ARBA" id="ARBA00012483"/>
    </source>
</evidence>
<protein>
    <recommendedName>
        <fullName evidence="10">E3 ubiquitin-protein ligase RNF181</fullName>
        <ecNumber evidence="3">2.3.2.27</ecNumber>
    </recommendedName>
    <alternativeName>
        <fullName evidence="11">RING finger protein 181</fullName>
    </alternativeName>
</protein>
<dbReference type="OrthoDB" id="21204at2759"/>
<evidence type="ECO:0000256" key="9">
    <source>
        <dbReference type="ARBA" id="ARBA00038197"/>
    </source>
</evidence>
<comment type="catalytic activity">
    <reaction evidence="1">
        <text>S-ubiquitinyl-[E2 ubiquitin-conjugating enzyme]-L-cysteine + [acceptor protein]-L-lysine = [E2 ubiquitin-conjugating enzyme]-L-cysteine + N(6)-ubiquitinyl-[acceptor protein]-L-lysine.</text>
        <dbReference type="EC" id="2.3.2.27"/>
    </reaction>
</comment>
<dbReference type="PROSITE" id="PS50089">
    <property type="entry name" value="ZF_RING_2"/>
    <property type="match status" value="1"/>
</dbReference>
<evidence type="ECO:0000313" key="14">
    <source>
        <dbReference type="EMBL" id="CAB3978066.1"/>
    </source>
</evidence>
<keyword evidence="5" id="KW-0479">Metal-binding</keyword>
<dbReference type="FunFam" id="3.30.40.10:FF:000127">
    <property type="entry name" value="E3 ubiquitin-protein ligase RNF181"/>
    <property type="match status" value="1"/>
</dbReference>
<evidence type="ECO:0000256" key="12">
    <source>
        <dbReference type="ARBA" id="ARBA00045940"/>
    </source>
</evidence>
<dbReference type="GO" id="GO:0061630">
    <property type="term" value="F:ubiquitin protein ligase activity"/>
    <property type="evidence" value="ECO:0007669"/>
    <property type="project" value="UniProtKB-EC"/>
</dbReference>
<dbReference type="GO" id="GO:0016567">
    <property type="term" value="P:protein ubiquitination"/>
    <property type="evidence" value="ECO:0007669"/>
    <property type="project" value="TreeGrafter"/>
</dbReference>
<dbReference type="GO" id="GO:0005737">
    <property type="term" value="C:cytoplasm"/>
    <property type="evidence" value="ECO:0007669"/>
    <property type="project" value="TreeGrafter"/>
</dbReference>
<gene>
    <name evidence="14" type="ORF">PACLA_8A013643</name>
</gene>
<evidence type="ECO:0000256" key="4">
    <source>
        <dbReference type="ARBA" id="ARBA00022679"/>
    </source>
</evidence>
<comment type="caution">
    <text evidence="14">The sequence shown here is derived from an EMBL/GenBank/DDBJ whole genome shotgun (WGS) entry which is preliminary data.</text>
</comment>
<dbReference type="EMBL" id="CACRXK020000087">
    <property type="protein sequence ID" value="CAB3978066.1"/>
    <property type="molecule type" value="Genomic_DNA"/>
</dbReference>
<dbReference type="Pfam" id="PF13639">
    <property type="entry name" value="zf-RING_2"/>
    <property type="match status" value="1"/>
</dbReference>
<dbReference type="EC" id="2.3.2.27" evidence="3"/>
<keyword evidence="14" id="KW-0436">Ligase</keyword>
<evidence type="ECO:0000256" key="2">
    <source>
        <dbReference type="ARBA" id="ARBA00004906"/>
    </source>
</evidence>
<dbReference type="AlphaFoldDB" id="A0A7D9H855"/>
<name>A0A7D9H855_PARCT</name>
<sequence>MTSYFEEHDFGENEGENETIDLLLLARMFLRGEGLIEMDIGSYSDHLKAPPASKKVVEELPRKTSKNTPTGKASCPVCLETYENTEIYIELPCKHKFHEYCILSWLKQTNSCPVCRHELPTDNPEYEQLRCEKEREKQRPFRVEALHSSMFC</sequence>
<dbReference type="SMART" id="SM00184">
    <property type="entry name" value="RING"/>
    <property type="match status" value="1"/>
</dbReference>
<evidence type="ECO:0000256" key="7">
    <source>
        <dbReference type="ARBA" id="ARBA00022786"/>
    </source>
</evidence>
<evidence type="ECO:0000256" key="8">
    <source>
        <dbReference type="ARBA" id="ARBA00022833"/>
    </source>
</evidence>
<keyword evidence="8" id="KW-0862">Zinc</keyword>
<dbReference type="InterPro" id="IPR013083">
    <property type="entry name" value="Znf_RING/FYVE/PHD"/>
</dbReference>
<evidence type="ECO:0000256" key="11">
    <source>
        <dbReference type="ARBA" id="ARBA00041674"/>
    </source>
</evidence>
<dbReference type="PANTHER" id="PTHR15710:SF160">
    <property type="entry name" value="E3 UBIQUITIN-PROTEIN LIGASE RNF181"/>
    <property type="match status" value="1"/>
</dbReference>
<dbReference type="Proteomes" id="UP001152795">
    <property type="component" value="Unassembled WGS sequence"/>
</dbReference>
<evidence type="ECO:0000256" key="1">
    <source>
        <dbReference type="ARBA" id="ARBA00000900"/>
    </source>
</evidence>
<dbReference type="InterPro" id="IPR001841">
    <property type="entry name" value="Znf_RING"/>
</dbReference>
<feature type="domain" description="RING-type" evidence="13">
    <location>
        <begin position="75"/>
        <end position="116"/>
    </location>
</feature>
<dbReference type="GO" id="GO:0008270">
    <property type="term" value="F:zinc ion binding"/>
    <property type="evidence" value="ECO:0007669"/>
    <property type="project" value="UniProtKB-KW"/>
</dbReference>
<comment type="function">
    <text evidence="12">E3 ubiquitin-protein ligase which accepts ubiquitin from an E2 ubiquitin-conjugating enzyme in the form of a thioester and then directly transfers the ubiquitin to targeted substrates. Catalyzes monoubiquitination of 26S proteasome subunit PSMC2/RPT1.</text>
</comment>